<keyword evidence="2" id="KW-0812">Transmembrane</keyword>
<dbReference type="Proteomes" id="UP001152747">
    <property type="component" value="Unassembled WGS sequence"/>
</dbReference>
<dbReference type="EMBL" id="CANHGI010000001">
    <property type="protein sequence ID" value="CAI5439290.1"/>
    <property type="molecule type" value="Genomic_DNA"/>
</dbReference>
<evidence type="ECO:0000256" key="2">
    <source>
        <dbReference type="SAM" id="Phobius"/>
    </source>
</evidence>
<evidence type="ECO:0000313" key="3">
    <source>
        <dbReference type="EMBL" id="CAI5439290.1"/>
    </source>
</evidence>
<protein>
    <submittedName>
        <fullName evidence="3">Uncharacterized protein</fullName>
    </submittedName>
</protein>
<keyword evidence="2" id="KW-1133">Transmembrane helix</keyword>
<comment type="caution">
    <text evidence="3">The sequence shown here is derived from an EMBL/GenBank/DDBJ whole genome shotgun (WGS) entry which is preliminary data.</text>
</comment>
<accession>A0A9P1I442</accession>
<organism evidence="3 4">
    <name type="scientific">Caenorhabditis angaria</name>
    <dbReference type="NCBI Taxonomy" id="860376"/>
    <lineage>
        <taxon>Eukaryota</taxon>
        <taxon>Metazoa</taxon>
        <taxon>Ecdysozoa</taxon>
        <taxon>Nematoda</taxon>
        <taxon>Chromadorea</taxon>
        <taxon>Rhabditida</taxon>
        <taxon>Rhabditina</taxon>
        <taxon>Rhabditomorpha</taxon>
        <taxon>Rhabditoidea</taxon>
        <taxon>Rhabditidae</taxon>
        <taxon>Peloderinae</taxon>
        <taxon>Caenorhabditis</taxon>
    </lineage>
</organism>
<feature type="region of interest" description="Disordered" evidence="1">
    <location>
        <begin position="70"/>
        <end position="94"/>
    </location>
</feature>
<keyword evidence="4" id="KW-1185">Reference proteome</keyword>
<name>A0A9P1I442_9PELO</name>
<reference evidence="3" key="1">
    <citation type="submission" date="2022-11" db="EMBL/GenBank/DDBJ databases">
        <authorList>
            <person name="Kikuchi T."/>
        </authorList>
    </citation>
    <scope>NUCLEOTIDE SEQUENCE</scope>
    <source>
        <strain evidence="3">PS1010</strain>
    </source>
</reference>
<feature type="transmembrane region" description="Helical" evidence="2">
    <location>
        <begin position="40"/>
        <end position="65"/>
    </location>
</feature>
<dbReference type="AlphaFoldDB" id="A0A9P1I442"/>
<evidence type="ECO:0000256" key="1">
    <source>
        <dbReference type="SAM" id="MobiDB-lite"/>
    </source>
</evidence>
<gene>
    <name evidence="3" type="ORF">CAMP_LOCUS1927</name>
</gene>
<sequence length="148" mass="17175">MYIKIILYQILIYRSLAHENHQNLGGGEEDEQDVYQKHSTIFICLFVFIVLLFICAMAACFFFCIRRKKQKLAKSPKTGGSRSKSKSSREKEVVLCPKNTKPVIIKTNEPVIEEKDEFAEWNKIQADPNREITCDEAEPVEEQNLFDK</sequence>
<proteinExistence type="predicted"/>
<evidence type="ECO:0000313" key="4">
    <source>
        <dbReference type="Proteomes" id="UP001152747"/>
    </source>
</evidence>
<keyword evidence="2" id="KW-0472">Membrane</keyword>